<dbReference type="RefSeq" id="XP_025557285.1">
    <property type="nucleotide sequence ID" value="XM_025701976.1"/>
</dbReference>
<evidence type="ECO:0000313" key="3">
    <source>
        <dbReference type="Proteomes" id="UP000248405"/>
    </source>
</evidence>
<keyword evidence="1" id="KW-0812">Transmembrane</keyword>
<proteinExistence type="predicted"/>
<sequence>MSPCFRFDSSPSSFCRQVSLPLVIFITYYYFLLGCFLSLAMLFHRRGFGCYQSAGHQPFNCNGGGRSVALSDTSSMTCLLDRDPRAQLWQALVEPLGGFSPH</sequence>
<protein>
    <submittedName>
        <fullName evidence="2">Uncharacterized protein</fullName>
    </submittedName>
</protein>
<feature type="transmembrane region" description="Helical" evidence="1">
    <location>
        <begin position="20"/>
        <end position="43"/>
    </location>
</feature>
<dbReference type="AlphaFoldDB" id="A0A319AVU4"/>
<keyword evidence="3" id="KW-1185">Reference proteome</keyword>
<dbReference type="Proteomes" id="UP000248405">
    <property type="component" value="Unassembled WGS sequence"/>
</dbReference>
<dbReference type="EMBL" id="KZ821653">
    <property type="protein sequence ID" value="PYH63491.1"/>
    <property type="molecule type" value="Genomic_DNA"/>
</dbReference>
<dbReference type="PROSITE" id="PS51257">
    <property type="entry name" value="PROKAR_LIPOPROTEIN"/>
    <property type="match status" value="1"/>
</dbReference>
<keyword evidence="1" id="KW-1133">Transmembrane helix</keyword>
<organism evidence="2 3">
    <name type="scientific">Aspergillus vadensis (strain CBS 113365 / IMI 142717 / IBT 24658)</name>
    <dbReference type="NCBI Taxonomy" id="1448311"/>
    <lineage>
        <taxon>Eukaryota</taxon>
        <taxon>Fungi</taxon>
        <taxon>Dikarya</taxon>
        <taxon>Ascomycota</taxon>
        <taxon>Pezizomycotina</taxon>
        <taxon>Eurotiomycetes</taxon>
        <taxon>Eurotiomycetidae</taxon>
        <taxon>Eurotiales</taxon>
        <taxon>Aspergillaceae</taxon>
        <taxon>Aspergillus</taxon>
        <taxon>Aspergillus subgen. Circumdati</taxon>
    </lineage>
</organism>
<evidence type="ECO:0000313" key="2">
    <source>
        <dbReference type="EMBL" id="PYH63491.1"/>
    </source>
</evidence>
<accession>A0A319AVU4</accession>
<reference evidence="2" key="1">
    <citation type="submission" date="2016-12" db="EMBL/GenBank/DDBJ databases">
        <title>The genomes of Aspergillus section Nigri reveals drivers in fungal speciation.</title>
        <authorList>
            <consortium name="DOE Joint Genome Institute"/>
            <person name="Vesth T.C."/>
            <person name="Nybo J."/>
            <person name="Theobald S."/>
            <person name="Brandl J."/>
            <person name="Frisvad J.C."/>
            <person name="Nielsen K.F."/>
            <person name="Lyhne E.K."/>
            <person name="Kogle M.E."/>
            <person name="Kuo A."/>
            <person name="Riley R."/>
            <person name="Clum A."/>
            <person name="Nolan M."/>
            <person name="Lipzen A."/>
            <person name="Salamov A."/>
            <person name="Henrissat B."/>
            <person name="Wiebenga A."/>
            <person name="De Vries R.P."/>
            <person name="Grigoriev I.V."/>
            <person name="Mortensen U.H."/>
            <person name="Andersen M.R."/>
            <person name="Baker S.E."/>
        </authorList>
    </citation>
    <scope>NUCLEOTIDE SEQUENCE [LARGE SCALE GENOMIC DNA]</scope>
    <source>
        <strain evidence="2">CBS 113365</strain>
    </source>
</reference>
<name>A0A319AVU4_ASPVC</name>
<gene>
    <name evidence="2" type="ORF">BO88DRAFT_217892</name>
</gene>
<keyword evidence="1" id="KW-0472">Membrane</keyword>
<dbReference type="GeneID" id="37206568"/>
<evidence type="ECO:0000256" key="1">
    <source>
        <dbReference type="SAM" id="Phobius"/>
    </source>
</evidence>